<accession>A0ACC2EXS0</accession>
<evidence type="ECO:0000313" key="2">
    <source>
        <dbReference type="Proteomes" id="UP001162992"/>
    </source>
</evidence>
<keyword evidence="2" id="KW-1185">Reference proteome</keyword>
<comment type="caution">
    <text evidence="1">The sequence shown here is derived from an EMBL/GenBank/DDBJ whole genome shotgun (WGS) entry which is preliminary data.</text>
</comment>
<organism evidence="1 2">
    <name type="scientific">Diphasiastrum complanatum</name>
    <name type="common">Issler's clubmoss</name>
    <name type="synonym">Lycopodium complanatum</name>
    <dbReference type="NCBI Taxonomy" id="34168"/>
    <lineage>
        <taxon>Eukaryota</taxon>
        <taxon>Viridiplantae</taxon>
        <taxon>Streptophyta</taxon>
        <taxon>Embryophyta</taxon>
        <taxon>Tracheophyta</taxon>
        <taxon>Lycopodiopsida</taxon>
        <taxon>Lycopodiales</taxon>
        <taxon>Lycopodiaceae</taxon>
        <taxon>Lycopodioideae</taxon>
        <taxon>Diphasiastrum</taxon>
    </lineage>
</organism>
<reference evidence="2" key="1">
    <citation type="journal article" date="2024" name="Proc. Natl. Acad. Sci. U.S.A.">
        <title>Extraordinary preservation of gene collinearity over three hundred million years revealed in homosporous lycophytes.</title>
        <authorList>
            <person name="Li C."/>
            <person name="Wickell D."/>
            <person name="Kuo L.Y."/>
            <person name="Chen X."/>
            <person name="Nie B."/>
            <person name="Liao X."/>
            <person name="Peng D."/>
            <person name="Ji J."/>
            <person name="Jenkins J."/>
            <person name="Williams M."/>
            <person name="Shu S."/>
            <person name="Plott C."/>
            <person name="Barry K."/>
            <person name="Rajasekar S."/>
            <person name="Grimwood J."/>
            <person name="Han X."/>
            <person name="Sun S."/>
            <person name="Hou Z."/>
            <person name="He W."/>
            <person name="Dai G."/>
            <person name="Sun C."/>
            <person name="Schmutz J."/>
            <person name="Leebens-Mack J.H."/>
            <person name="Li F.W."/>
            <person name="Wang L."/>
        </authorList>
    </citation>
    <scope>NUCLEOTIDE SEQUENCE [LARGE SCALE GENOMIC DNA]</scope>
    <source>
        <strain evidence="2">cv. PW_Plant_1</strain>
    </source>
</reference>
<dbReference type="Proteomes" id="UP001162992">
    <property type="component" value="Chromosome 1"/>
</dbReference>
<proteinExistence type="predicted"/>
<protein>
    <submittedName>
        <fullName evidence="1">Uncharacterized protein</fullName>
    </submittedName>
</protein>
<evidence type="ECO:0000313" key="1">
    <source>
        <dbReference type="EMBL" id="KAJ7571319.1"/>
    </source>
</evidence>
<name>A0ACC2EXS0_DIPCM</name>
<dbReference type="EMBL" id="CM055092">
    <property type="protein sequence ID" value="KAJ7571319.1"/>
    <property type="molecule type" value="Genomic_DNA"/>
</dbReference>
<gene>
    <name evidence="1" type="ORF">O6H91_01G159200</name>
</gene>
<sequence>MVLPDGDQKRSNQGKLPEPQSKKRYRGVRMRAWGKWVSEIREPKSQARIWLGSFATPEMAARAYDVAVLCLRGPSAALNFPDSNMYIPPSDPLSLKAIQAAAAAAAASADSSTNFQEATLSLSLNEQILRSENFSMEKDKLKDSFNNSNKEKSQFLSQNSQSNWNELMFDMECLIDLPNLITDMARAMLVPLEESCSGRSNIDTEEDNFWEPSLWSHF</sequence>